<dbReference type="PANTHER" id="PTHR21015:SF22">
    <property type="entry name" value="GLYCOSYLTRANSFERASE"/>
    <property type="match status" value="1"/>
</dbReference>
<dbReference type="Proteomes" id="UP000541352">
    <property type="component" value="Unassembled WGS sequence"/>
</dbReference>
<organism evidence="1 2">
    <name type="scientific">Runella defluvii</name>
    <dbReference type="NCBI Taxonomy" id="370973"/>
    <lineage>
        <taxon>Bacteria</taxon>
        <taxon>Pseudomonadati</taxon>
        <taxon>Bacteroidota</taxon>
        <taxon>Cytophagia</taxon>
        <taxon>Cytophagales</taxon>
        <taxon>Spirosomataceae</taxon>
        <taxon>Runella</taxon>
    </lineage>
</organism>
<reference evidence="1 2" key="1">
    <citation type="submission" date="2020-08" db="EMBL/GenBank/DDBJ databases">
        <title>Genomic Encyclopedia of Type Strains, Phase IV (KMG-IV): sequencing the most valuable type-strain genomes for metagenomic binning, comparative biology and taxonomic classification.</title>
        <authorList>
            <person name="Goeker M."/>
        </authorList>
    </citation>
    <scope>NUCLEOTIDE SEQUENCE [LARGE SCALE GENOMIC DNA]</scope>
    <source>
        <strain evidence="1 2">DSM 17976</strain>
    </source>
</reference>
<name>A0A7W6EQT8_9BACT</name>
<dbReference type="Pfam" id="PF13528">
    <property type="entry name" value="Glyco_trans_1_3"/>
    <property type="match status" value="1"/>
</dbReference>
<dbReference type="SUPFAM" id="SSF53756">
    <property type="entry name" value="UDP-Glycosyltransferase/glycogen phosphorylase"/>
    <property type="match status" value="1"/>
</dbReference>
<comment type="caution">
    <text evidence="1">The sequence shown here is derived from an EMBL/GenBank/DDBJ whole genome shotgun (WGS) entry which is preliminary data.</text>
</comment>
<keyword evidence="2" id="KW-1185">Reference proteome</keyword>
<dbReference type="Gene3D" id="3.40.50.2000">
    <property type="entry name" value="Glycogen Phosphorylase B"/>
    <property type="match status" value="1"/>
</dbReference>
<dbReference type="RefSeq" id="WP_310586993.1">
    <property type="nucleotide sequence ID" value="NZ_JACIBY010000005.1"/>
</dbReference>
<gene>
    <name evidence="1" type="ORF">FHS57_002808</name>
</gene>
<dbReference type="AlphaFoldDB" id="A0A7W6EQT8"/>
<dbReference type="PANTHER" id="PTHR21015">
    <property type="entry name" value="UDP-N-ACETYLGLUCOSAMINE--N-ACETYLMURAMYL-(PENTAPEPTIDE) PYROPHOSPHORYL-UNDECAPRENOL N-ACETYLGLUCOSAMINE TRANSFERASE 1"/>
    <property type="match status" value="1"/>
</dbReference>
<accession>A0A7W6EQT8</accession>
<evidence type="ECO:0000313" key="2">
    <source>
        <dbReference type="Proteomes" id="UP000541352"/>
    </source>
</evidence>
<dbReference type="EMBL" id="JACIBY010000005">
    <property type="protein sequence ID" value="MBB3838802.1"/>
    <property type="molecule type" value="Genomic_DNA"/>
</dbReference>
<proteinExistence type="predicted"/>
<dbReference type="GO" id="GO:0016757">
    <property type="term" value="F:glycosyltransferase activity"/>
    <property type="evidence" value="ECO:0007669"/>
    <property type="project" value="TreeGrafter"/>
</dbReference>
<sequence length="365" mass="41242">MSKFLFIIQGEGRGHLTQAISLAQLLRANDHEVVAGLVGIGKGRQLPSFFYDSFPADIHSFYSPHLIMGKRGISFSKTITHHLFRIPLYVKSLQAIHAHVQHYQPDVIVNFYDVLGGLYALTYRPAVPIVAVGHHYLFLRNDFIFPAQRSLDHWLLKINTRLTAVRAQKLLALSFYPTAIPTHHRIVTVPPLLRGAVKALTPTQEPFFLVYVTYAAMSKTVIEWHLQHPEVNLHCFWDQPDHRFDETLTFHKVDGAKFLEMMARCTALVTTAGFESVCEAMYLGKPALMVPAHYEQACNALDAQRAGAGIAAEEFDLSLLLDYLPNHVPAQDHFQEWCAQATPLFLAHLEEVVLERRVLEAISSE</sequence>
<protein>
    <submittedName>
        <fullName evidence="1">Uncharacterized protein (TIGR00661 family)</fullName>
    </submittedName>
</protein>
<evidence type="ECO:0000313" key="1">
    <source>
        <dbReference type="EMBL" id="MBB3838802.1"/>
    </source>
</evidence>